<evidence type="ECO:0000256" key="6">
    <source>
        <dbReference type="ARBA" id="ARBA00022927"/>
    </source>
</evidence>
<evidence type="ECO:0000256" key="1">
    <source>
        <dbReference type="ARBA" id="ARBA00002269"/>
    </source>
</evidence>
<dbReference type="OMA" id="VILVRKH"/>
<keyword evidence="7 8" id="KW-0539">Nucleus</keyword>
<dbReference type="GO" id="GO:0005737">
    <property type="term" value="C:cytoplasm"/>
    <property type="evidence" value="ECO:0007669"/>
    <property type="project" value="UniProtKB-SubCell"/>
</dbReference>
<dbReference type="CTD" id="51068"/>
<dbReference type="GO" id="GO:0015031">
    <property type="term" value="P:protein transport"/>
    <property type="evidence" value="ECO:0007669"/>
    <property type="project" value="UniProtKB-KW"/>
</dbReference>
<evidence type="ECO:0000256" key="5">
    <source>
        <dbReference type="ARBA" id="ARBA00022490"/>
    </source>
</evidence>
<dbReference type="GO" id="GO:0000055">
    <property type="term" value="P:ribosomal large subunit export from nucleus"/>
    <property type="evidence" value="ECO:0007669"/>
    <property type="project" value="TreeGrafter"/>
</dbReference>
<accession>A0A6P3E1J6</accession>
<dbReference type="GO" id="GO:0043023">
    <property type="term" value="F:ribosomal large subunit binding"/>
    <property type="evidence" value="ECO:0007669"/>
    <property type="project" value="InterPro"/>
</dbReference>
<comment type="function">
    <text evidence="1 8">Acts as an adapter for the XPO1/CRM1-mediated export of the 60S ribosomal subunit.</text>
</comment>
<dbReference type="InterPro" id="IPR007064">
    <property type="entry name" value="Nmd3_N"/>
</dbReference>
<evidence type="ECO:0000259" key="11">
    <source>
        <dbReference type="Pfam" id="PF21193"/>
    </source>
</evidence>
<dbReference type="Pfam" id="PF21193">
    <property type="entry name" value="NMD_SH3"/>
    <property type="match status" value="1"/>
</dbReference>
<feature type="domain" description="60S ribosomal export protein NMD3 OB-fold" evidence="10">
    <location>
        <begin position="311"/>
        <end position="407"/>
    </location>
</feature>
<feature type="domain" description="Nmd3 N-terminal" evidence="9">
    <location>
        <begin position="16"/>
        <end position="244"/>
    </location>
</feature>
<evidence type="ECO:0000259" key="10">
    <source>
        <dbReference type="Pfam" id="PF21192"/>
    </source>
</evidence>
<evidence type="ECO:0000256" key="3">
    <source>
        <dbReference type="ARBA" id="ARBA00017035"/>
    </source>
</evidence>
<keyword evidence="6 8" id="KW-0653">Protein transport</keyword>
<comment type="similarity">
    <text evidence="2 8">Belongs to the NMD3 family.</text>
</comment>
<gene>
    <name evidence="13" type="primary">LOC100748267</name>
</gene>
<dbReference type="RefSeq" id="XP_003493349.1">
    <property type="nucleotide sequence ID" value="XM_003493301.4"/>
</dbReference>
<evidence type="ECO:0000313" key="12">
    <source>
        <dbReference type="Proteomes" id="UP000515180"/>
    </source>
</evidence>
<dbReference type="Pfam" id="PF21192">
    <property type="entry name" value="OB_NMD3"/>
    <property type="match status" value="1"/>
</dbReference>
<keyword evidence="5 8" id="KW-0963">Cytoplasm</keyword>
<dbReference type="Proteomes" id="UP000515180">
    <property type="component" value="Unplaced"/>
</dbReference>
<evidence type="ECO:0000313" key="13">
    <source>
        <dbReference type="RefSeq" id="XP_003493349.1"/>
    </source>
</evidence>
<evidence type="ECO:0000256" key="7">
    <source>
        <dbReference type="ARBA" id="ARBA00023242"/>
    </source>
</evidence>
<name>A0A6P3E1J6_BOMIM</name>
<evidence type="ECO:0000256" key="2">
    <source>
        <dbReference type="ARBA" id="ARBA00009794"/>
    </source>
</evidence>
<proteinExistence type="inferred from homology"/>
<dbReference type="OrthoDB" id="203821at2759"/>
<organism evidence="12 13">
    <name type="scientific">Bombus impatiens</name>
    <name type="common">Bumblebee</name>
    <dbReference type="NCBI Taxonomy" id="132113"/>
    <lineage>
        <taxon>Eukaryota</taxon>
        <taxon>Metazoa</taxon>
        <taxon>Ecdysozoa</taxon>
        <taxon>Arthropoda</taxon>
        <taxon>Hexapoda</taxon>
        <taxon>Insecta</taxon>
        <taxon>Pterygota</taxon>
        <taxon>Neoptera</taxon>
        <taxon>Endopterygota</taxon>
        <taxon>Hymenoptera</taxon>
        <taxon>Apocrita</taxon>
        <taxon>Aculeata</taxon>
        <taxon>Apoidea</taxon>
        <taxon>Anthophila</taxon>
        <taxon>Apidae</taxon>
        <taxon>Bombus</taxon>
        <taxon>Pyrobombus</taxon>
    </lineage>
</organism>
<protein>
    <recommendedName>
        <fullName evidence="3 8">60S ribosomal export protein NMD3</fullName>
    </recommendedName>
</protein>
<dbReference type="InterPro" id="IPR048899">
    <property type="entry name" value="NMD_SH3"/>
</dbReference>
<dbReference type="Pfam" id="PF04981">
    <property type="entry name" value="NMD3"/>
    <property type="match status" value="1"/>
</dbReference>
<dbReference type="KEGG" id="bim:100748267"/>
<dbReference type="GeneID" id="100748267"/>
<sequence length="503" mass="58217">MEVLSEPVRQESMILCCICGIGIEPNPANMCVACLRTQVDVTENIPKQATIYFCKGCERYLQPPAEWIHAALESRELLTLCLKKLKGLNRVKLIDAGFVWTEPHSMRLKVKLTVQAEVMGGTVLQQVFVVEYTVNHQMCNDCHRTEAKDYWRALVQVRQRATNKKTFYYLEQLILKYRAHEQTLGIKPIHEGLDFFYANEASARKMVDFLSSIIPCRYDHSKKLISHDIHSNIYNYKVTYSVEIVPISRDSIVCLPRKLSHQLGGINSICLVYKITNFVHLIDVSTGQIAELSATLYWRHTFNSICDPKQLIEYTVMDIEQIKFKDRKFFPGQGTISNKHVIADVWVVRSCDLGLTENLIHTRTHLGHILKPGDTVLGYALNDSNINDENFEMLNKDVVPDVILTKKNYTQDRAARRRMRDWKLKHMIQDKDNMATDNNDYYEFLEDLEEDPEMRQHINIYKDSRKLIPVDTNELSDPNCPQITLEEMLDDLAFDDIEVSHVL</sequence>
<dbReference type="PANTHER" id="PTHR12746">
    <property type="entry name" value="NONSENSE-MEDIATED MRNA DECAY PROTEIN 3"/>
    <property type="match status" value="1"/>
</dbReference>
<keyword evidence="12" id="KW-1185">Reference proteome</keyword>
<keyword evidence="4 8" id="KW-0813">Transport</keyword>
<dbReference type="GO" id="GO:0005634">
    <property type="term" value="C:nucleus"/>
    <property type="evidence" value="ECO:0007669"/>
    <property type="project" value="UniProtKB-SubCell"/>
</dbReference>
<dbReference type="PANTHER" id="PTHR12746:SF2">
    <property type="entry name" value="60S RIBOSOMAL EXPORT PROTEIN NMD3"/>
    <property type="match status" value="1"/>
</dbReference>
<dbReference type="InterPro" id="IPR039768">
    <property type="entry name" value="Nmd3"/>
</dbReference>
<reference evidence="13" key="1">
    <citation type="submission" date="2025-08" db="UniProtKB">
        <authorList>
            <consortium name="RefSeq"/>
        </authorList>
    </citation>
    <scope>IDENTIFICATION</scope>
</reference>
<dbReference type="InterPro" id="IPR048898">
    <property type="entry name" value="OB_NMD3"/>
</dbReference>
<evidence type="ECO:0000256" key="8">
    <source>
        <dbReference type="RuleBase" id="RU364108"/>
    </source>
</evidence>
<evidence type="ECO:0000256" key="4">
    <source>
        <dbReference type="ARBA" id="ARBA00022448"/>
    </source>
</evidence>
<dbReference type="AlphaFoldDB" id="A0A6P3E1J6"/>
<comment type="subcellular location">
    <subcellularLocation>
        <location evidence="8">Cytoplasm</location>
    </subcellularLocation>
    <subcellularLocation>
        <location evidence="8">Nucleus</location>
    </subcellularLocation>
</comment>
<evidence type="ECO:0000259" key="9">
    <source>
        <dbReference type="Pfam" id="PF04981"/>
    </source>
</evidence>
<feature type="domain" description="60S ribosomal export protein NMD3 SH3" evidence="11">
    <location>
        <begin position="247"/>
        <end position="294"/>
    </location>
</feature>